<dbReference type="AlphaFoldDB" id="A0A7H0K0P4"/>
<dbReference type="EMBL" id="CP061032">
    <property type="protein sequence ID" value="QNP90860.1"/>
    <property type="molecule type" value="Genomic_DNA"/>
</dbReference>
<evidence type="ECO:0000313" key="1">
    <source>
        <dbReference type="EMBL" id="MBC3179396.1"/>
    </source>
</evidence>
<keyword evidence="4" id="KW-1185">Reference proteome</keyword>
<evidence type="ECO:0000313" key="4">
    <source>
        <dbReference type="Proteomes" id="UP000642876"/>
    </source>
</evidence>
<accession>A0A7H0K0P4</accession>
<organism evidence="2 3">
    <name type="scientific">Corynebacterium lujinxingii</name>
    <dbReference type="NCBI Taxonomy" id="2763010"/>
    <lineage>
        <taxon>Bacteria</taxon>
        <taxon>Bacillati</taxon>
        <taxon>Actinomycetota</taxon>
        <taxon>Actinomycetes</taxon>
        <taxon>Mycobacteriales</taxon>
        <taxon>Corynebacteriaceae</taxon>
        <taxon>Corynebacterium</taxon>
    </lineage>
</organism>
<evidence type="ECO:0000313" key="2">
    <source>
        <dbReference type="EMBL" id="QNP90860.1"/>
    </source>
</evidence>
<dbReference type="EMBL" id="JACMYE010000007">
    <property type="protein sequence ID" value="MBC3179396.1"/>
    <property type="molecule type" value="Genomic_DNA"/>
</dbReference>
<protein>
    <submittedName>
        <fullName evidence="2">Uncharacterized protein</fullName>
    </submittedName>
</protein>
<name>A0A7H0K0P4_9CORY</name>
<dbReference type="Proteomes" id="UP000642876">
    <property type="component" value="Unassembled WGS sequence"/>
</dbReference>
<gene>
    <name evidence="1" type="ORF">H7348_08795</name>
    <name evidence="2" type="ORF">IAU68_03595</name>
</gene>
<dbReference type="Proteomes" id="UP000516235">
    <property type="component" value="Chromosome"/>
</dbReference>
<reference evidence="3 4" key="1">
    <citation type="submission" date="2020-08" db="EMBL/GenBank/DDBJ databases">
        <title>novel species in genus Corynebacterium.</title>
        <authorList>
            <person name="Zhang G."/>
        </authorList>
    </citation>
    <scope>NUCLEOTIDE SEQUENCE [LARGE SCALE GENOMIC DNA]</scope>
    <source>
        <strain evidence="3 4">zg-917</strain>
        <strain evidence="2">Zg-917</strain>
    </source>
</reference>
<evidence type="ECO:0000313" key="3">
    <source>
        <dbReference type="Proteomes" id="UP000516235"/>
    </source>
</evidence>
<dbReference type="RefSeq" id="WP_171194437.1">
    <property type="nucleotide sequence ID" value="NZ_CP061032.1"/>
</dbReference>
<sequence length="123" mass="13479">MTDIFKQKLAAPQVARWQHRGIECAIHYAPAYDCRNGYVLIPDGHPLENHPDFGNETLLDVHGGVTFGPEKTEGGHIVGFDTIQLGDYSAISNPHGRRWSIDDVVAETNCMAEQVAKAGVSHV</sequence>
<dbReference type="KEGG" id="cluj:IAU68_03595"/>
<proteinExistence type="predicted"/>